<feature type="compositionally biased region" description="Low complexity" evidence="1">
    <location>
        <begin position="1243"/>
        <end position="1264"/>
    </location>
</feature>
<feature type="compositionally biased region" description="Polar residues" evidence="1">
    <location>
        <begin position="731"/>
        <end position="740"/>
    </location>
</feature>
<feature type="region of interest" description="Disordered" evidence="1">
    <location>
        <begin position="1372"/>
        <end position="1394"/>
    </location>
</feature>
<feature type="compositionally biased region" description="Low complexity" evidence="1">
    <location>
        <begin position="1283"/>
        <end position="1292"/>
    </location>
</feature>
<protein>
    <submittedName>
        <fullName evidence="3">Polycomb group protein asxl2</fullName>
    </submittedName>
</protein>
<keyword evidence="4" id="KW-1185">Reference proteome</keyword>
<dbReference type="GO" id="GO:0045944">
    <property type="term" value="P:positive regulation of transcription by RNA polymerase II"/>
    <property type="evidence" value="ECO:0007669"/>
    <property type="project" value="TreeGrafter"/>
</dbReference>
<dbReference type="InterPro" id="IPR024811">
    <property type="entry name" value="ASX/ASX-like"/>
</dbReference>
<evidence type="ECO:0000313" key="4">
    <source>
        <dbReference type="Proteomes" id="UP000790347"/>
    </source>
</evidence>
<feature type="compositionally biased region" description="Low complexity" evidence="1">
    <location>
        <begin position="749"/>
        <end position="759"/>
    </location>
</feature>
<comment type="caution">
    <text evidence="3">The sequence shown here is derived from an EMBL/GenBank/DDBJ whole genome shotgun (WGS) entry which is preliminary data.</text>
</comment>
<feature type="domain" description="ASX DEUBAD" evidence="2">
    <location>
        <begin position="162"/>
        <end position="282"/>
    </location>
</feature>
<evidence type="ECO:0000259" key="2">
    <source>
        <dbReference type="Pfam" id="PF13919"/>
    </source>
</evidence>
<organism evidence="3 4">
    <name type="scientific">Dermatophagoides farinae</name>
    <name type="common">American house dust mite</name>
    <dbReference type="NCBI Taxonomy" id="6954"/>
    <lineage>
        <taxon>Eukaryota</taxon>
        <taxon>Metazoa</taxon>
        <taxon>Ecdysozoa</taxon>
        <taxon>Arthropoda</taxon>
        <taxon>Chelicerata</taxon>
        <taxon>Arachnida</taxon>
        <taxon>Acari</taxon>
        <taxon>Acariformes</taxon>
        <taxon>Sarcoptiformes</taxon>
        <taxon>Astigmata</taxon>
        <taxon>Psoroptidia</taxon>
        <taxon>Analgoidea</taxon>
        <taxon>Pyroglyphidae</taxon>
        <taxon>Dermatophagoidinae</taxon>
        <taxon>Dermatophagoides</taxon>
    </lineage>
</organism>
<feature type="compositionally biased region" description="Low complexity" evidence="1">
    <location>
        <begin position="1378"/>
        <end position="1390"/>
    </location>
</feature>
<feature type="compositionally biased region" description="Low complexity" evidence="1">
    <location>
        <begin position="328"/>
        <end position="350"/>
    </location>
</feature>
<feature type="compositionally biased region" description="Basic and acidic residues" evidence="1">
    <location>
        <begin position="1335"/>
        <end position="1347"/>
    </location>
</feature>
<feature type="region of interest" description="Disordered" evidence="1">
    <location>
        <begin position="633"/>
        <end position="684"/>
    </location>
</feature>
<proteinExistence type="predicted"/>
<name>A0A922I1K9_DERFA</name>
<sequence length="1608" mass="181930">MARRKSTAKIADNDNNNNSGQQQQSTINKTTMAKQKSVKQAKNSKTSKGTKGRPKGKTKQQQQTTSAKRGRKPGKKSTTNETKKPGISRRHYHSVSMKLQPSKEFIQQKITKLKDQMQLIRNSQKNPDLARKMIMALERHCDKVVDRVRIKRKSRHKMSKMAKMNELKNRKIDLNTPQSILCDYNWTQLLNRKNFDRLPAYYQYHLTKLLPKCDQQLLDNNVICPTETAFTNEFFSRAVNNYFNRLVEGKLTTESLAKIKREIEKTKNRLDPLKLKYFEPVFRTPEEDLPKPLTDDDRCKQGMAFMNAFINCVDKVKQTQRKKQRLMAASATTQQQQPSTSANISQLPAPQSQPPPPSVQQHSSKKRIWDYLPSLTTYEDPRVKKMVNETSMKPKATVTFSDVEKNPDLLPYLDHSDLDRYVQRKISSLISQLSLDKDPRRCYRSCDSPPALPPLQPLTTTIELVRRYNPSDDRFSHIKPGDDQFSHLNPVYSSNNNNNNDVYDDDMILDSECKNIVDDNIIKDPSCCDLEIEQLNLDEQIKFDQLLMISDLKISEAKHRHHPQQSQSKSQITTVPKKRKLSKKNVITPQSTLLQPVVFANNDNTGEQPAFFMTTTGNMLTMIPNDKTIIKQPRQGKPKATVSDINLLNNPSSTTNTSLTQANNQSTSKACLHKPTPNNSSPLSMPIKYIATRTHYPISSTSTSIISGNCGQNMQQQQQQQHLQSQLNLNRATTTTTSDYSPGGGAGTGESTSSSKSSSPLKVQPIHVIFDNNNESLPKIVLTPPPSSSSSLSPVSNRPIAVNSTISNTTSGPVQHQYLDNNGKVHFKYYKKPPTTIRRIESDMLKIGNYRMIELPQVSSSPSSSPVSNRPIAVNSTISDTTSCSVQHHQNESGKVHIKYNKKQPTAIRRIESDLLKVGNYRMIELPPLPSSMLTNQTATTTTKFCTFQPLPLQTSIIAQPQQQQQQQSLNRSKCTMTIQRPTTTKSSTVINSIHDYQSSQSIVHHHQMATINPSSTIISSGLMPPPPPPPQYSSTITNTTPKRIRLMNTPFTTVTTLPTVVHTNKSSNSISTELPSSSRKIFDIGQAKTFYIQTPTSSSSFLKTNNNNGQNDIFHKQEQLGTRFDKMSEEQKSKSFSPLPEESGHHHHHQQQQQQQLHQHRSAFITNQVTLPTVRTTTTTTMTMTTESSILAQQQPFVPTCTTSIINNNNNLQPHKQQFVVNMAMNEITFVGQHQPISMNTAAAAAATTTKTTPPTTTSPSSAMKNRQRKTRNVMLDDPNDNTNNNSSSSRNNRRGRRRTEFSNYHNDDNNNDGDNRQSPTTIISTIMIPITETETKSNESDLEEKPKIIISASTTTSNDDGKQMKDLTTTITSMKPSSSSSSSSSPSSIFEIKKKRSNDETKIVMPVITEMQYLWHCTCYRNFIRCIRKSARSLEHLAFVFRYWLEYDRKLLSSEAFNNVIVKYIDAVRNSLINTIMSIKALIALTSSTSSSSSSSSSSLLKSQSDAKQSFYDQIMNEWHVLNNEMANDHNRHCPGKHLMDKFNYVSQQGHEVFRATLFMLRFEQENLRDLNIDLYMNMLIKFIAYLDFFITIMRNHCQSHHGQQP</sequence>
<dbReference type="InterPro" id="IPR028020">
    <property type="entry name" value="ASX_DEUBAD_dom"/>
</dbReference>
<feature type="compositionally biased region" description="Basic residues" evidence="1">
    <location>
        <begin position="48"/>
        <end position="58"/>
    </location>
</feature>
<evidence type="ECO:0000313" key="3">
    <source>
        <dbReference type="EMBL" id="KAH9520822.1"/>
    </source>
</evidence>
<accession>A0A922I1K9</accession>
<feature type="compositionally biased region" description="Low complexity" evidence="1">
    <location>
        <begin position="1320"/>
        <end position="1334"/>
    </location>
</feature>
<feature type="region of interest" description="Disordered" evidence="1">
    <location>
        <begin position="1243"/>
        <end position="1347"/>
    </location>
</feature>
<feature type="compositionally biased region" description="Polar residues" evidence="1">
    <location>
        <begin position="564"/>
        <end position="574"/>
    </location>
</feature>
<feature type="region of interest" description="Disordered" evidence="1">
    <location>
        <begin position="1"/>
        <end position="96"/>
    </location>
</feature>
<feature type="region of interest" description="Disordered" evidence="1">
    <location>
        <begin position="707"/>
        <end position="761"/>
    </location>
</feature>
<feature type="region of interest" description="Disordered" evidence="1">
    <location>
        <begin position="1126"/>
        <end position="1160"/>
    </location>
</feature>
<feature type="region of interest" description="Disordered" evidence="1">
    <location>
        <begin position="324"/>
        <end position="366"/>
    </location>
</feature>
<gene>
    <name evidence="3" type="primary">ASXL2</name>
    <name evidence="3" type="ORF">DERF_004509</name>
</gene>
<feature type="compositionally biased region" description="Low complexity" evidence="1">
    <location>
        <begin position="707"/>
        <end position="730"/>
    </location>
</feature>
<dbReference type="GO" id="GO:0035517">
    <property type="term" value="C:PR-DUB complex"/>
    <property type="evidence" value="ECO:0007669"/>
    <property type="project" value="TreeGrafter"/>
</dbReference>
<dbReference type="PANTHER" id="PTHR13578">
    <property type="entry name" value="ADDITIONAL SEX COMBS LIKE PROTEIN ASXL"/>
    <property type="match status" value="1"/>
</dbReference>
<feature type="compositionally biased region" description="Low complexity" evidence="1">
    <location>
        <begin position="13"/>
        <end position="25"/>
    </location>
</feature>
<dbReference type="EMBL" id="ASGP02000002">
    <property type="protein sequence ID" value="KAH9520822.1"/>
    <property type="molecule type" value="Genomic_DNA"/>
</dbReference>
<dbReference type="Proteomes" id="UP000790347">
    <property type="component" value="Unassembled WGS sequence"/>
</dbReference>
<reference evidence="3" key="1">
    <citation type="submission" date="2013-05" db="EMBL/GenBank/DDBJ databases">
        <authorList>
            <person name="Yim A.K.Y."/>
            <person name="Chan T.F."/>
            <person name="Ji K.M."/>
            <person name="Liu X.Y."/>
            <person name="Zhou J.W."/>
            <person name="Li R.Q."/>
            <person name="Yang K.Y."/>
            <person name="Li J."/>
            <person name="Li M."/>
            <person name="Law P.T.W."/>
            <person name="Wu Y.L."/>
            <person name="Cai Z.L."/>
            <person name="Qin H."/>
            <person name="Bao Y."/>
            <person name="Leung R.K.K."/>
            <person name="Ng P.K.S."/>
            <person name="Zou J."/>
            <person name="Zhong X.J."/>
            <person name="Ran P.X."/>
            <person name="Zhong N.S."/>
            <person name="Liu Z.G."/>
            <person name="Tsui S.K.W."/>
        </authorList>
    </citation>
    <scope>NUCLEOTIDE SEQUENCE</scope>
    <source>
        <strain evidence="3">Derf</strain>
        <tissue evidence="3">Whole organism</tissue>
    </source>
</reference>
<dbReference type="GO" id="GO:0009887">
    <property type="term" value="P:animal organ morphogenesis"/>
    <property type="evidence" value="ECO:0007669"/>
    <property type="project" value="TreeGrafter"/>
</dbReference>
<evidence type="ECO:0000256" key="1">
    <source>
        <dbReference type="SAM" id="MobiDB-lite"/>
    </source>
</evidence>
<dbReference type="GO" id="GO:0003682">
    <property type="term" value="F:chromatin binding"/>
    <property type="evidence" value="ECO:0007669"/>
    <property type="project" value="TreeGrafter"/>
</dbReference>
<feature type="region of interest" description="Disordered" evidence="1">
    <location>
        <begin position="557"/>
        <end position="584"/>
    </location>
</feature>
<dbReference type="PANTHER" id="PTHR13578:SF20">
    <property type="entry name" value="POLYCOMB PROTEIN ASX"/>
    <property type="match status" value="1"/>
</dbReference>
<feature type="compositionally biased region" description="Polar residues" evidence="1">
    <location>
        <begin position="26"/>
        <end position="43"/>
    </location>
</feature>
<reference evidence="3" key="2">
    <citation type="journal article" date="2022" name="Res Sq">
        <title>Comparative Genomics Reveals Insights into the Divergent Evolution of Astigmatic Mites and Household Pest Adaptations.</title>
        <authorList>
            <person name="Xiong Q."/>
            <person name="Wan A.T.-Y."/>
            <person name="Liu X.-Y."/>
            <person name="Fung C.S.-H."/>
            <person name="Xiao X."/>
            <person name="Malainual N."/>
            <person name="Hou J."/>
            <person name="Wang L."/>
            <person name="Wang M."/>
            <person name="Yang K."/>
            <person name="Cui Y."/>
            <person name="Leung E."/>
            <person name="Nong W."/>
            <person name="Shin S.-K."/>
            <person name="Au S."/>
            <person name="Jeong K.Y."/>
            <person name="Chew F.T."/>
            <person name="Hui J."/>
            <person name="Leung T.F."/>
            <person name="Tungtrongchitr A."/>
            <person name="Zhong N."/>
            <person name="Liu Z."/>
            <person name="Tsui S."/>
        </authorList>
    </citation>
    <scope>NUCLEOTIDE SEQUENCE</scope>
    <source>
        <strain evidence="3">Derf</strain>
        <tissue evidence="3">Whole organism</tissue>
    </source>
</reference>
<dbReference type="Pfam" id="PF13919">
    <property type="entry name" value="ASXH"/>
    <property type="match status" value="1"/>
</dbReference>
<feature type="compositionally biased region" description="Low complexity" evidence="1">
    <location>
        <begin position="646"/>
        <end position="660"/>
    </location>
</feature>